<keyword evidence="2" id="KW-0732">Signal</keyword>
<dbReference type="AlphaFoldDB" id="A0A914IFC2"/>
<protein>
    <submittedName>
        <fullName evidence="4">Uncharacterized protein</fullName>
    </submittedName>
</protein>
<proteinExistence type="predicted"/>
<sequence length="193" mass="20895">MKFYYFILFIVFLQFYQNDVALSQQSPTLSCLDFDNTCAWHNCQTPPAPLMWFRSTANISTDQIMMTTGTNVVPNGSYAIVATNITQQRLFNIQLLEAWTCKHHNFGFNKSVSSFAIIDNIKYNNGSIANATISAVNTTTSTNSTPNLAGTMNGTLATVSNNQSTLNSTGNTSPQQIGSSTSSAPITSSSSTG</sequence>
<organism evidence="3 4">
    <name type="scientific">Globodera rostochiensis</name>
    <name type="common">Golden nematode worm</name>
    <name type="synonym">Heterodera rostochiensis</name>
    <dbReference type="NCBI Taxonomy" id="31243"/>
    <lineage>
        <taxon>Eukaryota</taxon>
        <taxon>Metazoa</taxon>
        <taxon>Ecdysozoa</taxon>
        <taxon>Nematoda</taxon>
        <taxon>Chromadorea</taxon>
        <taxon>Rhabditida</taxon>
        <taxon>Tylenchina</taxon>
        <taxon>Tylenchomorpha</taxon>
        <taxon>Tylenchoidea</taxon>
        <taxon>Heteroderidae</taxon>
        <taxon>Heteroderinae</taxon>
        <taxon>Globodera</taxon>
    </lineage>
</organism>
<reference evidence="4" key="1">
    <citation type="submission" date="2022-11" db="UniProtKB">
        <authorList>
            <consortium name="WormBaseParasite"/>
        </authorList>
    </citation>
    <scope>IDENTIFICATION</scope>
</reference>
<accession>A0A914IFC2</accession>
<feature type="signal peptide" evidence="2">
    <location>
        <begin position="1"/>
        <end position="23"/>
    </location>
</feature>
<feature type="compositionally biased region" description="Low complexity" evidence="1">
    <location>
        <begin position="179"/>
        <end position="193"/>
    </location>
</feature>
<feature type="region of interest" description="Disordered" evidence="1">
    <location>
        <begin position="160"/>
        <end position="193"/>
    </location>
</feature>
<evidence type="ECO:0000256" key="2">
    <source>
        <dbReference type="SAM" id="SignalP"/>
    </source>
</evidence>
<evidence type="ECO:0000313" key="4">
    <source>
        <dbReference type="WBParaSite" id="Gr19_v10_g9366.t1"/>
    </source>
</evidence>
<feature type="chain" id="PRO_5037090468" evidence="2">
    <location>
        <begin position="24"/>
        <end position="193"/>
    </location>
</feature>
<feature type="compositionally biased region" description="Polar residues" evidence="1">
    <location>
        <begin position="160"/>
        <end position="178"/>
    </location>
</feature>
<dbReference type="WBParaSite" id="Gr19_v10_g9366.t1">
    <property type="protein sequence ID" value="Gr19_v10_g9366.t1"/>
    <property type="gene ID" value="Gr19_v10_g9366"/>
</dbReference>
<evidence type="ECO:0000313" key="3">
    <source>
        <dbReference type="Proteomes" id="UP000887572"/>
    </source>
</evidence>
<name>A0A914IFC2_GLORO</name>
<keyword evidence="3" id="KW-1185">Reference proteome</keyword>
<dbReference type="Proteomes" id="UP000887572">
    <property type="component" value="Unplaced"/>
</dbReference>
<evidence type="ECO:0000256" key="1">
    <source>
        <dbReference type="SAM" id="MobiDB-lite"/>
    </source>
</evidence>